<dbReference type="PANTHER" id="PTHR42912">
    <property type="entry name" value="METHYLTRANSFERASE"/>
    <property type="match status" value="1"/>
</dbReference>
<gene>
    <name evidence="2" type="ORF">XM38_009870</name>
</gene>
<name>A0A1Z3HIX3_9CYAN</name>
<keyword evidence="2" id="KW-0808">Transferase</keyword>
<dbReference type="STRING" id="1641165.XM38_04495"/>
<dbReference type="KEGG" id="hhg:XM38_009870"/>
<accession>A0A1Z3HIX3</accession>
<feature type="domain" description="Methyltransferase" evidence="1">
    <location>
        <begin position="48"/>
        <end position="141"/>
    </location>
</feature>
<dbReference type="Gene3D" id="3.40.50.150">
    <property type="entry name" value="Vaccinia Virus protein VP39"/>
    <property type="match status" value="1"/>
</dbReference>
<dbReference type="Pfam" id="PF13649">
    <property type="entry name" value="Methyltransf_25"/>
    <property type="match status" value="1"/>
</dbReference>
<protein>
    <submittedName>
        <fullName evidence="2">2-methyl-6-phytyl-1,4-hydroquinone methyltransferase</fullName>
    </submittedName>
</protein>
<reference evidence="2 3" key="1">
    <citation type="journal article" date="2016" name="Biochim. Biophys. Acta">
        <title>Characterization of red-shifted phycobilisomes isolated from the chlorophyll f-containing cyanobacterium Halomicronema hongdechloris.</title>
        <authorList>
            <person name="Li Y."/>
            <person name="Lin Y."/>
            <person name="Garvey C.J."/>
            <person name="Birch D."/>
            <person name="Corkery R.W."/>
            <person name="Loughlin P.C."/>
            <person name="Scheer H."/>
            <person name="Willows R.D."/>
            <person name="Chen M."/>
        </authorList>
    </citation>
    <scope>NUCLEOTIDE SEQUENCE [LARGE SCALE GENOMIC DNA]</scope>
    <source>
        <strain evidence="2 3">C2206</strain>
    </source>
</reference>
<dbReference type="InterPro" id="IPR041698">
    <property type="entry name" value="Methyltransf_25"/>
</dbReference>
<dbReference type="GO" id="GO:0008168">
    <property type="term" value="F:methyltransferase activity"/>
    <property type="evidence" value="ECO:0007669"/>
    <property type="project" value="UniProtKB-KW"/>
</dbReference>
<dbReference type="InterPro" id="IPR050508">
    <property type="entry name" value="Methyltransf_Superfamily"/>
</dbReference>
<keyword evidence="3" id="KW-1185">Reference proteome</keyword>
<dbReference type="InterPro" id="IPR029063">
    <property type="entry name" value="SAM-dependent_MTases_sf"/>
</dbReference>
<organism evidence="2 3">
    <name type="scientific">Halomicronema hongdechloris C2206</name>
    <dbReference type="NCBI Taxonomy" id="1641165"/>
    <lineage>
        <taxon>Bacteria</taxon>
        <taxon>Bacillati</taxon>
        <taxon>Cyanobacteriota</taxon>
        <taxon>Cyanophyceae</taxon>
        <taxon>Nodosilineales</taxon>
        <taxon>Nodosilineaceae</taxon>
        <taxon>Halomicronema</taxon>
    </lineage>
</organism>
<proteinExistence type="predicted"/>
<evidence type="ECO:0000259" key="1">
    <source>
        <dbReference type="Pfam" id="PF13649"/>
    </source>
</evidence>
<dbReference type="GO" id="GO:0032259">
    <property type="term" value="P:methylation"/>
    <property type="evidence" value="ECO:0007669"/>
    <property type="project" value="UniProtKB-KW"/>
</dbReference>
<dbReference type="RefSeq" id="WP_080806249.1">
    <property type="nucleotide sequence ID" value="NZ_CP021983.2"/>
</dbReference>
<dbReference type="EMBL" id="CP021983">
    <property type="protein sequence ID" value="ASC70057.1"/>
    <property type="molecule type" value="Genomic_DNA"/>
</dbReference>
<dbReference type="PANTHER" id="PTHR42912:SF93">
    <property type="entry name" value="N6-ADENOSINE-METHYLTRANSFERASE TMT1A"/>
    <property type="match status" value="1"/>
</dbReference>
<dbReference type="SUPFAM" id="SSF53335">
    <property type="entry name" value="S-adenosyl-L-methionine-dependent methyltransferases"/>
    <property type="match status" value="1"/>
</dbReference>
<dbReference type="OrthoDB" id="9772751at2"/>
<dbReference type="Proteomes" id="UP000191901">
    <property type="component" value="Chromosome"/>
</dbReference>
<dbReference type="AlphaFoldDB" id="A0A1Z3HIX3"/>
<dbReference type="CDD" id="cd02440">
    <property type="entry name" value="AdoMet_MTases"/>
    <property type="match status" value="1"/>
</dbReference>
<evidence type="ECO:0000313" key="3">
    <source>
        <dbReference type="Proteomes" id="UP000191901"/>
    </source>
</evidence>
<keyword evidence="2" id="KW-0489">Methyltransferase</keyword>
<sequence>MPLELQQQKARFFDLWAPRYDWMIPSVFYQAVHQRLLSYVTLPATPHVLDIGCGTGRLLRRLGTHYPALTGVGLDVSAEMLRQARSALPDTTRFDFVQGRSDAMPLSPAEFDAAFCTISFLHYPDPARVLDNIRQILKPQGRFYLADYAPSRWSGQNRQYLPLSPGGLRFYNATAREQLGSQVNLPVISHHYLLGPVMLTIFRRS</sequence>
<evidence type="ECO:0000313" key="2">
    <source>
        <dbReference type="EMBL" id="ASC70057.1"/>
    </source>
</evidence>